<dbReference type="InterPro" id="IPR023346">
    <property type="entry name" value="Lysozyme-like_dom_sf"/>
</dbReference>
<dbReference type="InterPro" id="IPR000189">
    <property type="entry name" value="Transglyc_AS"/>
</dbReference>
<dbReference type="CDD" id="cd16893">
    <property type="entry name" value="LT_MltC_MltE"/>
    <property type="match status" value="1"/>
</dbReference>
<feature type="coiled-coil region" evidence="2">
    <location>
        <begin position="179"/>
        <end position="233"/>
    </location>
</feature>
<gene>
    <name evidence="5" type="ORF">BET10_10775</name>
</gene>
<reference evidence="5 6" key="1">
    <citation type="submission" date="2016-09" db="EMBL/GenBank/DDBJ databases">
        <title>Pseudoalteromonas amylolytica sp. nov., isolated from the surface seawater.</title>
        <authorList>
            <person name="Wu Y.-H."/>
            <person name="Cheng H."/>
            <person name="Jin X.-B."/>
            <person name="Wang C.-S."/>
            <person name="Xu X.-W."/>
        </authorList>
    </citation>
    <scope>NUCLEOTIDE SEQUENCE [LARGE SCALE GENOMIC DNA]</scope>
    <source>
        <strain evidence="5 6">JW1</strain>
    </source>
</reference>
<dbReference type="Pfam" id="PF01464">
    <property type="entry name" value="SLT"/>
    <property type="match status" value="1"/>
</dbReference>
<feature type="domain" description="Transglycosylase SLT" evidence="4">
    <location>
        <begin position="279"/>
        <end position="404"/>
    </location>
</feature>
<proteinExistence type="inferred from homology"/>
<dbReference type="PANTHER" id="PTHR37423">
    <property type="entry name" value="SOLUBLE LYTIC MUREIN TRANSGLYCOSYLASE-RELATED"/>
    <property type="match status" value="1"/>
</dbReference>
<dbReference type="OrthoDB" id="5620293at2"/>
<dbReference type="PROSITE" id="PS00922">
    <property type="entry name" value="TRANSGLYCOSYLASE"/>
    <property type="match status" value="1"/>
</dbReference>
<evidence type="ECO:0000259" key="4">
    <source>
        <dbReference type="Pfam" id="PF01464"/>
    </source>
</evidence>
<dbReference type="EMBL" id="MKJU01000025">
    <property type="protein sequence ID" value="OHU91689.1"/>
    <property type="molecule type" value="Genomic_DNA"/>
</dbReference>
<dbReference type="Proteomes" id="UP000179786">
    <property type="component" value="Unassembled WGS sequence"/>
</dbReference>
<dbReference type="SUPFAM" id="SSF53955">
    <property type="entry name" value="Lysozyme-like"/>
    <property type="match status" value="1"/>
</dbReference>
<evidence type="ECO:0000256" key="3">
    <source>
        <dbReference type="SAM" id="SignalP"/>
    </source>
</evidence>
<dbReference type="PANTHER" id="PTHR37423:SF2">
    <property type="entry name" value="MEMBRANE-BOUND LYTIC MUREIN TRANSGLYCOSYLASE C"/>
    <property type="match status" value="1"/>
</dbReference>
<keyword evidence="2" id="KW-0175">Coiled coil</keyword>
<keyword evidence="3" id="KW-0732">Signal</keyword>
<evidence type="ECO:0000256" key="2">
    <source>
        <dbReference type="SAM" id="Coils"/>
    </source>
</evidence>
<dbReference type="Gene3D" id="1.10.530.10">
    <property type="match status" value="1"/>
</dbReference>
<evidence type="ECO:0000313" key="6">
    <source>
        <dbReference type="Proteomes" id="UP000179786"/>
    </source>
</evidence>
<keyword evidence="6" id="KW-1185">Reference proteome</keyword>
<evidence type="ECO:0000256" key="1">
    <source>
        <dbReference type="ARBA" id="ARBA00007734"/>
    </source>
</evidence>
<comment type="similarity">
    <text evidence="1">Belongs to the transglycosylase Slt family.</text>
</comment>
<dbReference type="STRING" id="1859457.BET10_10775"/>
<protein>
    <recommendedName>
        <fullName evidence="4">Transglycosylase SLT domain-containing protein</fullName>
    </recommendedName>
</protein>
<accession>A0A1S1MXP2</accession>
<dbReference type="GO" id="GO:0016020">
    <property type="term" value="C:membrane"/>
    <property type="evidence" value="ECO:0007669"/>
    <property type="project" value="InterPro"/>
</dbReference>
<dbReference type="InterPro" id="IPR008258">
    <property type="entry name" value="Transglycosylase_SLT_dom_1"/>
</dbReference>
<organism evidence="5 6">
    <name type="scientific">Pseudoalteromonas amylolytica</name>
    <dbReference type="NCBI Taxonomy" id="1859457"/>
    <lineage>
        <taxon>Bacteria</taxon>
        <taxon>Pseudomonadati</taxon>
        <taxon>Pseudomonadota</taxon>
        <taxon>Gammaproteobacteria</taxon>
        <taxon>Alteromonadales</taxon>
        <taxon>Pseudoalteromonadaceae</taxon>
        <taxon>Pseudoalteromonas</taxon>
    </lineage>
</organism>
<sequence>MLGALSCLTLAMASGQALAAQSILFSELNEAMSQWQSSYQQTTAKDEFEQFKLDHLQEFDRYVEQHFWEYDKFRNELISSWGEAQISEQARFVQYNQENNARLNIDFENNTLTISVRHSEAQKLNSEDAYREFQQLLPSVDNAVLEVFFQDFIAQIQQADFKPVAEYDVDNNLKVKSLLQAKQQIKQQTEQQLQVVERQLDDKLALPSDPEQQEKTKKLLKQKRQQLERLQTKRVERLVSHIREFAKSSPPKEKVSEFTFKLTEHAKRPARAKNYVDAVAKQSERFDIAPSLVFSVMHTESHFNPLAKSAIPAFGLMQIVPSSAGVDVNRFLYNRDEPMPSSYLYIEGNNIEAGTAYLHILDKRYLKHISDPLSRKYCMIAAYNTGAGNVARVFNSDGSRNIRNASRIINSMTPARVLEALEKGLPYGETKHYLKRVLEREPLYQEI</sequence>
<dbReference type="AlphaFoldDB" id="A0A1S1MXP2"/>
<feature type="signal peptide" evidence="3">
    <location>
        <begin position="1"/>
        <end position="19"/>
    </location>
</feature>
<dbReference type="GO" id="GO:0000270">
    <property type="term" value="P:peptidoglycan metabolic process"/>
    <property type="evidence" value="ECO:0007669"/>
    <property type="project" value="InterPro"/>
</dbReference>
<evidence type="ECO:0000313" key="5">
    <source>
        <dbReference type="EMBL" id="OHU91689.1"/>
    </source>
</evidence>
<dbReference type="GO" id="GO:0008933">
    <property type="term" value="F:peptidoglycan lytic transglycosylase activity"/>
    <property type="evidence" value="ECO:0007669"/>
    <property type="project" value="InterPro"/>
</dbReference>
<name>A0A1S1MXP2_9GAMM</name>
<comment type="caution">
    <text evidence="5">The sequence shown here is derived from an EMBL/GenBank/DDBJ whole genome shotgun (WGS) entry which is preliminary data.</text>
</comment>
<feature type="chain" id="PRO_5010262080" description="Transglycosylase SLT domain-containing protein" evidence="3">
    <location>
        <begin position="20"/>
        <end position="447"/>
    </location>
</feature>